<dbReference type="SUPFAM" id="SSF51735">
    <property type="entry name" value="NAD(P)-binding Rossmann-fold domains"/>
    <property type="match status" value="1"/>
</dbReference>
<evidence type="ECO:0000313" key="5">
    <source>
        <dbReference type="EMBL" id="KAF2715544.1"/>
    </source>
</evidence>
<organism evidence="5 6">
    <name type="scientific">Pleomassaria siparia CBS 279.74</name>
    <dbReference type="NCBI Taxonomy" id="1314801"/>
    <lineage>
        <taxon>Eukaryota</taxon>
        <taxon>Fungi</taxon>
        <taxon>Dikarya</taxon>
        <taxon>Ascomycota</taxon>
        <taxon>Pezizomycotina</taxon>
        <taxon>Dothideomycetes</taxon>
        <taxon>Pleosporomycetidae</taxon>
        <taxon>Pleosporales</taxon>
        <taxon>Pleomassariaceae</taxon>
        <taxon>Pleomassaria</taxon>
    </lineage>
</organism>
<keyword evidence="6" id="KW-1185">Reference proteome</keyword>
<dbReference type="PRINTS" id="PR00081">
    <property type="entry name" value="GDHRDH"/>
</dbReference>
<evidence type="ECO:0000256" key="2">
    <source>
        <dbReference type="ARBA" id="ARBA00022857"/>
    </source>
</evidence>
<gene>
    <name evidence="5" type="ORF">K504DRAFT_367895</name>
</gene>
<dbReference type="PANTHER" id="PTHR44229">
    <property type="entry name" value="15-HYDROXYPROSTAGLANDIN DEHYDROGENASE [NAD(+)]"/>
    <property type="match status" value="1"/>
</dbReference>
<reference evidence="5" key="1">
    <citation type="journal article" date="2020" name="Stud. Mycol.">
        <title>101 Dothideomycetes genomes: a test case for predicting lifestyles and emergence of pathogens.</title>
        <authorList>
            <person name="Haridas S."/>
            <person name="Albert R."/>
            <person name="Binder M."/>
            <person name="Bloem J."/>
            <person name="Labutti K."/>
            <person name="Salamov A."/>
            <person name="Andreopoulos B."/>
            <person name="Baker S."/>
            <person name="Barry K."/>
            <person name="Bills G."/>
            <person name="Bluhm B."/>
            <person name="Cannon C."/>
            <person name="Castanera R."/>
            <person name="Culley D."/>
            <person name="Daum C."/>
            <person name="Ezra D."/>
            <person name="Gonzalez J."/>
            <person name="Henrissat B."/>
            <person name="Kuo A."/>
            <person name="Liang C."/>
            <person name="Lipzen A."/>
            <person name="Lutzoni F."/>
            <person name="Magnuson J."/>
            <person name="Mondo S."/>
            <person name="Nolan M."/>
            <person name="Ohm R."/>
            <person name="Pangilinan J."/>
            <person name="Park H.-J."/>
            <person name="Ramirez L."/>
            <person name="Alfaro M."/>
            <person name="Sun H."/>
            <person name="Tritt A."/>
            <person name="Yoshinaga Y."/>
            <person name="Zwiers L.-H."/>
            <person name="Turgeon B."/>
            <person name="Goodwin S."/>
            <person name="Spatafora J."/>
            <person name="Crous P."/>
            <person name="Grigoriev I."/>
        </authorList>
    </citation>
    <scope>NUCLEOTIDE SEQUENCE</scope>
    <source>
        <strain evidence="5">CBS 279.74</strain>
    </source>
</reference>
<dbReference type="GO" id="GO:0016616">
    <property type="term" value="F:oxidoreductase activity, acting on the CH-OH group of donors, NAD or NADP as acceptor"/>
    <property type="evidence" value="ECO:0007669"/>
    <property type="project" value="TreeGrafter"/>
</dbReference>
<name>A0A6G1KRR3_9PLEO</name>
<dbReference type="EMBL" id="MU005764">
    <property type="protein sequence ID" value="KAF2715544.1"/>
    <property type="molecule type" value="Genomic_DNA"/>
</dbReference>
<keyword evidence="3" id="KW-0560">Oxidoreductase</keyword>
<protein>
    <submittedName>
        <fullName evidence="5">NAD(P)-binding protein</fullName>
    </submittedName>
</protein>
<dbReference type="OrthoDB" id="5371740at2759"/>
<dbReference type="InterPro" id="IPR002347">
    <property type="entry name" value="SDR_fam"/>
</dbReference>
<dbReference type="PRINTS" id="PR00080">
    <property type="entry name" value="SDRFAMILY"/>
</dbReference>
<dbReference type="AlphaFoldDB" id="A0A6G1KRR3"/>
<dbReference type="PROSITE" id="PS00061">
    <property type="entry name" value="ADH_SHORT"/>
    <property type="match status" value="1"/>
</dbReference>
<dbReference type="Proteomes" id="UP000799428">
    <property type="component" value="Unassembled WGS sequence"/>
</dbReference>
<dbReference type="PANTHER" id="PTHR44229:SF4">
    <property type="entry name" value="15-HYDROXYPROSTAGLANDIN DEHYDROGENASE [NAD(+)]"/>
    <property type="match status" value="1"/>
</dbReference>
<keyword evidence="2" id="KW-0521">NADP</keyword>
<evidence type="ECO:0000256" key="3">
    <source>
        <dbReference type="ARBA" id="ARBA00023002"/>
    </source>
</evidence>
<dbReference type="Gene3D" id="3.40.50.720">
    <property type="entry name" value="NAD(P)-binding Rossmann-like Domain"/>
    <property type="match status" value="1"/>
</dbReference>
<evidence type="ECO:0000256" key="1">
    <source>
        <dbReference type="ARBA" id="ARBA00006484"/>
    </source>
</evidence>
<proteinExistence type="inferred from homology"/>
<dbReference type="Pfam" id="PF00106">
    <property type="entry name" value="adh_short"/>
    <property type="match status" value="1"/>
</dbReference>
<dbReference type="InterPro" id="IPR020904">
    <property type="entry name" value="Sc_DH/Rdtase_CS"/>
</dbReference>
<comment type="similarity">
    <text evidence="1 4">Belongs to the short-chain dehydrogenases/reductases (SDR) family.</text>
</comment>
<accession>A0A6G1KRR3</accession>
<dbReference type="GO" id="GO:0005737">
    <property type="term" value="C:cytoplasm"/>
    <property type="evidence" value="ECO:0007669"/>
    <property type="project" value="TreeGrafter"/>
</dbReference>
<evidence type="ECO:0000256" key="4">
    <source>
        <dbReference type="RuleBase" id="RU000363"/>
    </source>
</evidence>
<sequence length="327" mass="34843">MQIPPEVASRKPCSLTFFSPSPIKPRQLCIAGGASGIGLNTAKAMAAAGAFVTIADLQQEVGATIARELSSQGQKVQFVQVDVVNYEAQVVAFKSAVEFGGGKLDIVVPSAGIIAQNNLFDMAAETVPSLDTSPPEPGFSGVEVNLKGVYYSCYLALYYFRLPVPADATPFKKAIVLLSSAAGYQGYPNSTTYSASKFGVRGILYSLRAKASDQTPKVRINLVAPWFVRTPMLEGRSESDTRTLETVLRIYGLAAIENVVNAVVRLSANEEITGRAVVVMPETVSDLEDDIWGGYGGVVFQDKIGVRMGSILKAMAEAQAEAKERSG</sequence>
<evidence type="ECO:0000313" key="6">
    <source>
        <dbReference type="Proteomes" id="UP000799428"/>
    </source>
</evidence>
<dbReference type="InterPro" id="IPR036291">
    <property type="entry name" value="NAD(P)-bd_dom_sf"/>
</dbReference>